<organism evidence="1 2">
    <name type="scientific">Taxus chinensis</name>
    <name type="common">Chinese yew</name>
    <name type="synonym">Taxus wallichiana var. chinensis</name>
    <dbReference type="NCBI Taxonomy" id="29808"/>
    <lineage>
        <taxon>Eukaryota</taxon>
        <taxon>Viridiplantae</taxon>
        <taxon>Streptophyta</taxon>
        <taxon>Embryophyta</taxon>
        <taxon>Tracheophyta</taxon>
        <taxon>Spermatophyta</taxon>
        <taxon>Pinopsida</taxon>
        <taxon>Pinidae</taxon>
        <taxon>Conifers II</taxon>
        <taxon>Cupressales</taxon>
        <taxon>Taxaceae</taxon>
        <taxon>Taxus</taxon>
    </lineage>
</organism>
<proteinExistence type="predicted"/>
<dbReference type="AlphaFoldDB" id="A0AA38C2A7"/>
<evidence type="ECO:0000313" key="1">
    <source>
        <dbReference type="EMBL" id="KAH9292695.1"/>
    </source>
</evidence>
<gene>
    <name evidence="1" type="ORF">KI387_042121</name>
</gene>
<dbReference type="EMBL" id="JAHRHJ020002549">
    <property type="protein sequence ID" value="KAH9292695.1"/>
    <property type="molecule type" value="Genomic_DNA"/>
</dbReference>
<feature type="non-terminal residue" evidence="1">
    <location>
        <position position="1"/>
    </location>
</feature>
<dbReference type="Proteomes" id="UP000824469">
    <property type="component" value="Unassembled WGS sequence"/>
</dbReference>
<feature type="non-terminal residue" evidence="1">
    <location>
        <position position="275"/>
    </location>
</feature>
<protein>
    <submittedName>
        <fullName evidence="1">Uncharacterized protein</fullName>
    </submittedName>
</protein>
<accession>A0AA38C2A7</accession>
<evidence type="ECO:0000313" key="2">
    <source>
        <dbReference type="Proteomes" id="UP000824469"/>
    </source>
</evidence>
<reference evidence="1 2" key="1">
    <citation type="journal article" date="2021" name="Nat. Plants">
        <title>The Taxus genome provides insights into paclitaxel biosynthesis.</title>
        <authorList>
            <person name="Xiong X."/>
            <person name="Gou J."/>
            <person name="Liao Q."/>
            <person name="Li Y."/>
            <person name="Zhou Q."/>
            <person name="Bi G."/>
            <person name="Li C."/>
            <person name="Du R."/>
            <person name="Wang X."/>
            <person name="Sun T."/>
            <person name="Guo L."/>
            <person name="Liang H."/>
            <person name="Lu P."/>
            <person name="Wu Y."/>
            <person name="Zhang Z."/>
            <person name="Ro D.K."/>
            <person name="Shang Y."/>
            <person name="Huang S."/>
            <person name="Yan J."/>
        </authorList>
    </citation>
    <scope>NUCLEOTIDE SEQUENCE [LARGE SCALE GENOMIC DNA]</scope>
    <source>
        <strain evidence="1">Ta-2019</strain>
    </source>
</reference>
<sequence>LVCFPHYLLNSLERSILEFQKHTRAVPLHQGLILLIHKHCLIKFTGLPSSPGLALLGSAAAGPVSPTAPAAAPAFGAATPMPAAHASPSFPPVAAPATHPVSTSKCVTRASRRLNLESTAEGDEPLEDIARDLLNISSASPQAAPTDNPSRRLEALEAELKLLKDEVKNLAKQKGKKSIEGEGSIGNSQIDDIYKKLTSLDSRLGKTKTRHEYNIAAFRAIEEFIEGHARSVSHLSGVPATLWGNEKESKRTIEELDKTDAAHMTTLGMYHAWKK</sequence>
<keyword evidence="2" id="KW-1185">Reference proteome</keyword>
<comment type="caution">
    <text evidence="1">The sequence shown here is derived from an EMBL/GenBank/DDBJ whole genome shotgun (WGS) entry which is preliminary data.</text>
</comment>
<name>A0AA38C2A7_TAXCH</name>